<name>A0ABD3NDL2_9STRA</name>
<evidence type="ECO:0000313" key="2">
    <source>
        <dbReference type="Proteomes" id="UP001530400"/>
    </source>
</evidence>
<organism evidence="1 2">
    <name type="scientific">Cyclotella atomus</name>
    <dbReference type="NCBI Taxonomy" id="382360"/>
    <lineage>
        <taxon>Eukaryota</taxon>
        <taxon>Sar</taxon>
        <taxon>Stramenopiles</taxon>
        <taxon>Ochrophyta</taxon>
        <taxon>Bacillariophyta</taxon>
        <taxon>Coscinodiscophyceae</taxon>
        <taxon>Thalassiosirophycidae</taxon>
        <taxon>Stephanodiscales</taxon>
        <taxon>Stephanodiscaceae</taxon>
        <taxon>Cyclotella</taxon>
    </lineage>
</organism>
<dbReference type="EMBL" id="JALLPJ020001267">
    <property type="protein sequence ID" value="KAL3772431.1"/>
    <property type="molecule type" value="Genomic_DNA"/>
</dbReference>
<keyword evidence="2" id="KW-1185">Reference proteome</keyword>
<proteinExistence type="predicted"/>
<evidence type="ECO:0000313" key="1">
    <source>
        <dbReference type="EMBL" id="KAL3772431.1"/>
    </source>
</evidence>
<dbReference type="Proteomes" id="UP001530400">
    <property type="component" value="Unassembled WGS sequence"/>
</dbReference>
<dbReference type="AlphaFoldDB" id="A0ABD3NDL2"/>
<accession>A0ABD3NDL2</accession>
<comment type="caution">
    <text evidence="1">The sequence shown here is derived from an EMBL/GenBank/DDBJ whole genome shotgun (WGS) entry which is preliminary data.</text>
</comment>
<reference evidence="1 2" key="1">
    <citation type="submission" date="2024-10" db="EMBL/GenBank/DDBJ databases">
        <title>Updated reference genomes for cyclostephanoid diatoms.</title>
        <authorList>
            <person name="Roberts W.R."/>
            <person name="Alverson A.J."/>
        </authorList>
    </citation>
    <scope>NUCLEOTIDE SEQUENCE [LARGE SCALE GENOMIC DNA]</scope>
    <source>
        <strain evidence="1 2">AJA010-31</strain>
    </source>
</reference>
<gene>
    <name evidence="1" type="ORF">ACHAWO_004357</name>
</gene>
<sequence>MQSAGTVFNVGITTLTNVTAISQIAYDIRDINSLLSQSAPNFLDAKRIYDEGKYSAQFDKYGNELEELLTLKSMGNAASGGQFNEDPSFMFQMLGMMDVGQSIAEGLTANAGYANEYITGKLNDVNSGNVAAQAAVVLNVEMFALHQLWDGVLDCVEISNGFNPDADSTGTINPKQSFDNFIALYVGAGQMGAPDFGGDMLYDLAHNGAKLFGTTNDIGEAKVNEDIRNYYQSIQQLMSEENYCTREDALQQLWSLANRIVAKMHVPLVQMLINSMNGNEQSKVAMYSKAIIPQLSQCRPSTQRKLKSYLLDKSYDEKDFPRILSLLQESYDCLGFTCADVGALNTAVAECAGYEETHPMAGFIPVEHVRSISKLDIDVLAIRELLRFPSTTNNNAALQFYRFGRSALLDDDRLSYNTLSLREMTEASHRKKYSPYYQDIVDYHKNENYADLQIMNAFGDKSMSLEHRGATILSWIQYGVIVEYMMAVLAISHTECGNSGIDIDARGLQKTIKSPSFFWDTFAALYIGSLEGTDSGGSDEIIDGVMLMNLANKRAVTFNTLNSEFYAELNDEMIALLYAGQSELDRGNCLNIEKSANEALHLMLMPIIQNCIWYAIQIEGLSANSTSADLVVGKVLASSLLPIVKKYDSDSAMVIARNMVDIDKTKPVSDGAAAVAYAFYQVLDEIGWGCEYLGETKGVGACQARGRSDATLTTAYASIAAVTLSCLFSLM</sequence>
<protein>
    <submittedName>
        <fullName evidence="1">Uncharacterized protein</fullName>
    </submittedName>
</protein>